<evidence type="ECO:0000313" key="4">
    <source>
        <dbReference type="Proteomes" id="UP000027586"/>
    </source>
</evidence>
<dbReference type="VEuPathDB" id="FungiDB:LCOR_00085.1"/>
<feature type="compositionally biased region" description="Basic and acidic residues" evidence="2">
    <location>
        <begin position="164"/>
        <end position="184"/>
    </location>
</feature>
<evidence type="ECO:0000256" key="2">
    <source>
        <dbReference type="SAM" id="MobiDB-lite"/>
    </source>
</evidence>
<dbReference type="Proteomes" id="UP000027586">
    <property type="component" value="Unassembled WGS sequence"/>
</dbReference>
<sequence>MATTIDREKECPFLLRIFTRVGGHHANHEYTIDSVPSTDELQLYTWMNATLEELAQLIQEVVPDAQHPDARVAFRLIYLDSQRATYRSRDIGRVVNAKPNNDQQKTLDDCRFFIGDYLDVAIYIGPPRHVSRRGSDWGAREGGGPMRNRLGGGGGDRSGGGGRFGRDRGSFRRDDRPFGRRDRF</sequence>
<evidence type="ECO:0000256" key="1">
    <source>
        <dbReference type="ARBA" id="ARBA00009143"/>
    </source>
</evidence>
<comment type="caution">
    <text evidence="3">The sequence shown here is derived from an EMBL/GenBank/DDBJ whole genome shotgun (WGS) entry which is preliminary data.</text>
</comment>
<evidence type="ECO:0000313" key="3">
    <source>
        <dbReference type="EMBL" id="CDH48289.1"/>
    </source>
</evidence>
<dbReference type="STRING" id="1263082.A0A068RE94"/>
<dbReference type="GO" id="GO:0005634">
    <property type="term" value="C:nucleus"/>
    <property type="evidence" value="ECO:0007669"/>
    <property type="project" value="TreeGrafter"/>
</dbReference>
<organism evidence="3 4">
    <name type="scientific">Lichtheimia corymbifera JMRC:FSU:9682</name>
    <dbReference type="NCBI Taxonomy" id="1263082"/>
    <lineage>
        <taxon>Eukaryota</taxon>
        <taxon>Fungi</taxon>
        <taxon>Fungi incertae sedis</taxon>
        <taxon>Mucoromycota</taxon>
        <taxon>Mucoromycotina</taxon>
        <taxon>Mucoromycetes</taxon>
        <taxon>Mucorales</taxon>
        <taxon>Lichtheimiaceae</taxon>
        <taxon>Lichtheimia</taxon>
    </lineage>
</organism>
<feature type="compositionally biased region" description="Gly residues" evidence="2">
    <location>
        <begin position="140"/>
        <end position="163"/>
    </location>
</feature>
<protein>
    <submittedName>
        <fullName evidence="3">Histone deacetylase complex subunit sap18</fullName>
    </submittedName>
</protein>
<dbReference type="EMBL" id="CBTN010000001">
    <property type="protein sequence ID" value="CDH48289.1"/>
    <property type="molecule type" value="Genomic_DNA"/>
</dbReference>
<gene>
    <name evidence="3" type="ORF">LCOR_00085.1</name>
</gene>
<dbReference type="PANTHER" id="PTHR13082:SF0">
    <property type="entry name" value="HISTONE DEACETYLASE COMPLEX SUBUNIT SAP18"/>
    <property type="match status" value="1"/>
</dbReference>
<dbReference type="Pfam" id="PF06487">
    <property type="entry name" value="SAP18"/>
    <property type="match status" value="1"/>
</dbReference>
<dbReference type="PANTHER" id="PTHR13082">
    <property type="entry name" value="SAP18"/>
    <property type="match status" value="1"/>
</dbReference>
<reference evidence="3" key="1">
    <citation type="submission" date="2013-08" db="EMBL/GenBank/DDBJ databases">
        <title>Gene expansion shapes genome architecture in the human pathogen Lichtheimia corymbifera: an evolutionary genomics analysis in the ancient terrestrial Mucorales (Mucoromycotina).</title>
        <authorList>
            <person name="Schwartze V.U."/>
            <person name="Winter S."/>
            <person name="Shelest E."/>
            <person name="Marcet-Houben M."/>
            <person name="Horn F."/>
            <person name="Wehner S."/>
            <person name="Hoffmann K."/>
            <person name="Riege K."/>
            <person name="Sammeth M."/>
            <person name="Nowrousian M."/>
            <person name="Valiante V."/>
            <person name="Linde J."/>
            <person name="Jacobsen I.D."/>
            <person name="Marz M."/>
            <person name="Brakhage A.A."/>
            <person name="Gabaldon T."/>
            <person name="Bocker S."/>
            <person name="Voigt K."/>
        </authorList>
    </citation>
    <scope>NUCLEOTIDE SEQUENCE [LARGE SCALE GENOMIC DNA]</scope>
    <source>
        <strain evidence="3">FSU 9682</strain>
    </source>
</reference>
<accession>A0A068RE94</accession>
<proteinExistence type="inferred from homology"/>
<dbReference type="InterPro" id="IPR042534">
    <property type="entry name" value="SAP18_sf"/>
</dbReference>
<name>A0A068RE94_9FUNG</name>
<dbReference type="OrthoDB" id="440566at2759"/>
<dbReference type="InterPro" id="IPR010516">
    <property type="entry name" value="SAP18"/>
</dbReference>
<dbReference type="Gene3D" id="3.10.20.550">
    <property type="entry name" value="ASAP complex, SAP18 subunit"/>
    <property type="match status" value="1"/>
</dbReference>
<comment type="similarity">
    <text evidence="1">Belongs to the SAP18 family.</text>
</comment>
<dbReference type="AlphaFoldDB" id="A0A068RE94"/>
<keyword evidence="4" id="KW-1185">Reference proteome</keyword>
<feature type="region of interest" description="Disordered" evidence="2">
    <location>
        <begin position="130"/>
        <end position="184"/>
    </location>
</feature>